<dbReference type="PANTHER" id="PTHR11132">
    <property type="entry name" value="SOLUTE CARRIER FAMILY 35"/>
    <property type="match status" value="1"/>
</dbReference>
<keyword evidence="2 5" id="KW-0812">Transmembrane</keyword>
<gene>
    <name evidence="7" type="ORF">DGYR_LOCUS6637</name>
</gene>
<dbReference type="Gene3D" id="1.10.3730.20">
    <property type="match status" value="1"/>
</dbReference>
<accession>A0A7I8VPR9</accession>
<dbReference type="SUPFAM" id="SSF103481">
    <property type="entry name" value="Multidrug resistance efflux transporter EmrE"/>
    <property type="match status" value="1"/>
</dbReference>
<comment type="caution">
    <text evidence="7">The sequence shown here is derived from an EMBL/GenBank/DDBJ whole genome shotgun (WGS) entry which is preliminary data.</text>
</comment>
<evidence type="ECO:0000259" key="6">
    <source>
        <dbReference type="Pfam" id="PF03151"/>
    </source>
</evidence>
<organism evidence="7 8">
    <name type="scientific">Dimorphilus gyrociliatus</name>
    <dbReference type="NCBI Taxonomy" id="2664684"/>
    <lineage>
        <taxon>Eukaryota</taxon>
        <taxon>Metazoa</taxon>
        <taxon>Spiralia</taxon>
        <taxon>Lophotrochozoa</taxon>
        <taxon>Annelida</taxon>
        <taxon>Polychaeta</taxon>
        <taxon>Polychaeta incertae sedis</taxon>
        <taxon>Dinophilidae</taxon>
        <taxon>Dimorphilus</taxon>
    </lineage>
</organism>
<feature type="transmembrane region" description="Helical" evidence="5">
    <location>
        <begin position="150"/>
        <end position="169"/>
    </location>
</feature>
<protein>
    <submittedName>
        <fullName evidence="7">DgyrCDS6946</fullName>
    </submittedName>
</protein>
<evidence type="ECO:0000256" key="3">
    <source>
        <dbReference type="ARBA" id="ARBA00022989"/>
    </source>
</evidence>
<dbReference type="InterPro" id="IPR004853">
    <property type="entry name" value="Sugar_P_trans_dom"/>
</dbReference>
<dbReference type="EMBL" id="CAJFCJ010000008">
    <property type="protein sequence ID" value="CAD5118224.1"/>
    <property type="molecule type" value="Genomic_DNA"/>
</dbReference>
<evidence type="ECO:0000313" key="8">
    <source>
        <dbReference type="Proteomes" id="UP000549394"/>
    </source>
</evidence>
<evidence type="ECO:0000313" key="7">
    <source>
        <dbReference type="EMBL" id="CAD5118224.1"/>
    </source>
</evidence>
<evidence type="ECO:0000256" key="5">
    <source>
        <dbReference type="SAM" id="Phobius"/>
    </source>
</evidence>
<dbReference type="InterPro" id="IPR037185">
    <property type="entry name" value="EmrE-like"/>
</dbReference>
<proteinExistence type="predicted"/>
<feature type="transmembrane region" description="Helical" evidence="5">
    <location>
        <begin position="77"/>
        <end position="99"/>
    </location>
</feature>
<dbReference type="InterPro" id="IPR050186">
    <property type="entry name" value="TPT_transporter"/>
</dbReference>
<feature type="domain" description="Sugar phosphate transporter" evidence="6">
    <location>
        <begin position="1"/>
        <end position="218"/>
    </location>
</feature>
<name>A0A7I8VPR9_9ANNE</name>
<dbReference type="Proteomes" id="UP000549394">
    <property type="component" value="Unassembled WGS sequence"/>
</dbReference>
<reference evidence="7 8" key="1">
    <citation type="submission" date="2020-08" db="EMBL/GenBank/DDBJ databases">
        <authorList>
            <person name="Hejnol A."/>
        </authorList>
    </citation>
    <scope>NUCLEOTIDE SEQUENCE [LARGE SCALE GENOMIC DNA]</scope>
</reference>
<evidence type="ECO:0000256" key="2">
    <source>
        <dbReference type="ARBA" id="ARBA00022692"/>
    </source>
</evidence>
<comment type="subcellular location">
    <subcellularLocation>
        <location evidence="1">Membrane</location>
        <topology evidence="1">Multi-pass membrane protein</topology>
    </subcellularLocation>
</comment>
<evidence type="ECO:0000256" key="1">
    <source>
        <dbReference type="ARBA" id="ARBA00004141"/>
    </source>
</evidence>
<feature type="transmembrane region" description="Helical" evidence="5">
    <location>
        <begin position="202"/>
        <end position="221"/>
    </location>
</feature>
<sequence>MLPLSLSFCGFVVFTNLSLQFNSVGTYQLAKTMTTPCIILIQTYFYNKDFSLQIKLSLLPIALGVFMNSYYDIKFNFIGTFFATIGVLVTSIYQVWVGEKQKEHEVNSMQLLYYQAPLSATLLMFIIPFFEPVFSSRGIFSSWSPEAAIMVSLSGVVAFSVNMSIFWIIGNTSPLTYNMVGHLKFCLTMLFGYIFFRDPLHSLQILGVFTAICGVFVYTHYKLQERKKDSQLPLTNNDK</sequence>
<evidence type="ECO:0000256" key="4">
    <source>
        <dbReference type="ARBA" id="ARBA00023136"/>
    </source>
</evidence>
<keyword evidence="8" id="KW-1185">Reference proteome</keyword>
<keyword evidence="3 5" id="KW-1133">Transmembrane helix</keyword>
<dbReference type="OrthoDB" id="5547497at2759"/>
<keyword evidence="4 5" id="KW-0472">Membrane</keyword>
<dbReference type="GO" id="GO:0016020">
    <property type="term" value="C:membrane"/>
    <property type="evidence" value="ECO:0007669"/>
    <property type="project" value="UniProtKB-SubCell"/>
</dbReference>
<dbReference type="AlphaFoldDB" id="A0A7I8VPR9"/>
<dbReference type="Pfam" id="PF03151">
    <property type="entry name" value="TPT"/>
    <property type="match status" value="1"/>
</dbReference>
<feature type="transmembrane region" description="Helical" evidence="5">
    <location>
        <begin position="111"/>
        <end position="130"/>
    </location>
</feature>